<dbReference type="InterPro" id="IPR005181">
    <property type="entry name" value="SASA"/>
</dbReference>
<name>A0A261FHI2_9BIFI</name>
<keyword evidence="2" id="KW-0732">Signal</keyword>
<dbReference type="Proteomes" id="UP000216871">
    <property type="component" value="Unassembled WGS sequence"/>
</dbReference>
<evidence type="ECO:0000313" key="4">
    <source>
        <dbReference type="EMBL" id="OZG58599.1"/>
    </source>
</evidence>
<protein>
    <recommendedName>
        <fullName evidence="3">Sialate O-acetylesterase domain-containing protein</fullName>
    </recommendedName>
</protein>
<feature type="chain" id="PRO_5013328848" description="Sialate O-acetylesterase domain-containing protein" evidence="2">
    <location>
        <begin position="23"/>
        <end position="532"/>
    </location>
</feature>
<dbReference type="InterPro" id="IPR039329">
    <property type="entry name" value="SIAE"/>
</dbReference>
<proteinExistence type="predicted"/>
<dbReference type="GO" id="GO:0005975">
    <property type="term" value="P:carbohydrate metabolic process"/>
    <property type="evidence" value="ECO:0007669"/>
    <property type="project" value="TreeGrafter"/>
</dbReference>
<dbReference type="GO" id="GO:0001681">
    <property type="term" value="F:sialate O-acetylesterase activity"/>
    <property type="evidence" value="ECO:0007669"/>
    <property type="project" value="InterPro"/>
</dbReference>
<dbReference type="PANTHER" id="PTHR22901">
    <property type="entry name" value="SIALATE O-ACETYLESTERASE"/>
    <property type="match status" value="1"/>
</dbReference>
<dbReference type="PANTHER" id="PTHR22901:SF0">
    <property type="entry name" value="SIALATE O-ACETYLESTERASE"/>
    <property type="match status" value="1"/>
</dbReference>
<organism evidence="4 5">
    <name type="scientific">Bifidobacterium myosotis</name>
    <dbReference type="NCBI Taxonomy" id="1630166"/>
    <lineage>
        <taxon>Bacteria</taxon>
        <taxon>Bacillati</taxon>
        <taxon>Actinomycetota</taxon>
        <taxon>Actinomycetes</taxon>
        <taxon>Bifidobacteriales</taxon>
        <taxon>Bifidobacteriaceae</taxon>
        <taxon>Bifidobacterium</taxon>
    </lineage>
</organism>
<reference evidence="4 5" key="1">
    <citation type="journal article" date="2017" name="BMC Genomics">
        <title>Comparative genomic and phylogenomic analyses of the Bifidobacteriaceae family.</title>
        <authorList>
            <person name="Lugli G.A."/>
            <person name="Milani C."/>
            <person name="Turroni F."/>
            <person name="Duranti S."/>
            <person name="Mancabelli L."/>
            <person name="Mangifesta M."/>
            <person name="Ferrario C."/>
            <person name="Modesto M."/>
            <person name="Mattarelli P."/>
            <person name="Jiri K."/>
            <person name="van Sinderen D."/>
            <person name="Ventura M."/>
        </authorList>
    </citation>
    <scope>NUCLEOTIDE SEQUENCE [LARGE SCALE GENOMIC DNA]</scope>
    <source>
        <strain evidence="4 5">DSM 100196</strain>
    </source>
</reference>
<accession>A0A261FHI2</accession>
<evidence type="ECO:0000313" key="5">
    <source>
        <dbReference type="Proteomes" id="UP000216871"/>
    </source>
</evidence>
<sequence>MWNRLKNLVLGVAILAACAAAAFTVASDMPWNRHSMPRNPVPSAVRNDAELTVTLPNYFTSGMVLQRGKPLAVKGKASVQSTLTITITDGKHTSSRTMRTAENGDFVADLQSLPAQLQPYSLNISSHGTTVAHIDKVYVGDVFLAAGQSNMEVNYDKYYRDDDDAKANMGSALTRKDLPQTISDRQVHFIVTAARTTNETVSTDMDLPLREYCTDHWLTATGDDSDYLGYLPQFFAQHLREESPNIPIGIIQTAWGGTDIKPHMQGGAIFEHHIQPLTGLHIGGILWYQGEDDAQTNDRALAYLSRFAALIGQYRAVFDEKDLPFLYVQLARNSGAPYTPVIRQAQADALSMAEETKHLAMTVSIDTDKGTSAVIHPLGKDILAKRMADQWQAMRQGKTVPESPIAVEAVAKNGDKSRILVSFKTGTGDGLAARDPDFSKNATAGSLSSATDESVQGFEAAGSDGKFVEAKAVINADGRSLTISADGIDDIRQVRYQWTGTPTQRPFLYNDSGLPASPFTLSVERHLLGPDD</sequence>
<dbReference type="InterPro" id="IPR036514">
    <property type="entry name" value="SGNH_hydro_sf"/>
</dbReference>
<evidence type="ECO:0000256" key="1">
    <source>
        <dbReference type="ARBA" id="ARBA00022801"/>
    </source>
</evidence>
<feature type="signal peptide" evidence="2">
    <location>
        <begin position="1"/>
        <end position="22"/>
    </location>
</feature>
<keyword evidence="1" id="KW-0378">Hydrolase</keyword>
<dbReference type="Gene3D" id="3.40.50.1110">
    <property type="entry name" value="SGNH hydrolase"/>
    <property type="match status" value="1"/>
</dbReference>
<dbReference type="AlphaFoldDB" id="A0A261FHI2"/>
<dbReference type="PROSITE" id="PS51257">
    <property type="entry name" value="PROKAR_LIPOPROTEIN"/>
    <property type="match status" value="1"/>
</dbReference>
<gene>
    <name evidence="4" type="ORF">BMYO_1617</name>
</gene>
<dbReference type="Pfam" id="PF03629">
    <property type="entry name" value="SASA"/>
    <property type="match status" value="1"/>
</dbReference>
<keyword evidence="5" id="KW-1185">Reference proteome</keyword>
<evidence type="ECO:0000256" key="2">
    <source>
        <dbReference type="SAM" id="SignalP"/>
    </source>
</evidence>
<dbReference type="SUPFAM" id="SSF52266">
    <property type="entry name" value="SGNH hydrolase"/>
    <property type="match status" value="1"/>
</dbReference>
<comment type="caution">
    <text evidence="4">The sequence shown here is derived from an EMBL/GenBank/DDBJ whole genome shotgun (WGS) entry which is preliminary data.</text>
</comment>
<dbReference type="EMBL" id="MWWW01000019">
    <property type="protein sequence ID" value="OZG58599.1"/>
    <property type="molecule type" value="Genomic_DNA"/>
</dbReference>
<feature type="domain" description="Sialate O-acetylesterase" evidence="3">
    <location>
        <begin position="234"/>
        <end position="362"/>
    </location>
</feature>
<evidence type="ECO:0000259" key="3">
    <source>
        <dbReference type="Pfam" id="PF03629"/>
    </source>
</evidence>